<proteinExistence type="predicted"/>
<evidence type="ECO:0000256" key="1">
    <source>
        <dbReference type="SAM" id="SignalP"/>
    </source>
</evidence>
<dbReference type="EMBL" id="MCRI01000002">
    <property type="protein sequence ID" value="ODN67858.1"/>
    <property type="molecule type" value="Genomic_DNA"/>
</dbReference>
<dbReference type="RefSeq" id="WP_069294963.1">
    <property type="nucleotide sequence ID" value="NZ_MCRI01000002.1"/>
</dbReference>
<evidence type="ECO:0000313" key="2">
    <source>
        <dbReference type="EMBL" id="ODN67858.1"/>
    </source>
</evidence>
<dbReference type="AlphaFoldDB" id="A0A1E3GUV7"/>
<accession>A0A1E3GUV7</accession>
<keyword evidence="1" id="KW-0732">Signal</keyword>
<dbReference type="Proteomes" id="UP000094379">
    <property type="component" value="Unassembled WGS sequence"/>
</dbReference>
<keyword evidence="3" id="KW-1185">Reference proteome</keyword>
<organism evidence="2 3">
    <name type="scientific">Methylophaga muralis</name>
    <dbReference type="NCBI Taxonomy" id="291169"/>
    <lineage>
        <taxon>Bacteria</taxon>
        <taxon>Pseudomonadati</taxon>
        <taxon>Pseudomonadota</taxon>
        <taxon>Gammaproteobacteria</taxon>
        <taxon>Thiotrichales</taxon>
        <taxon>Piscirickettsiaceae</taxon>
        <taxon>Methylophaga</taxon>
    </lineage>
</organism>
<gene>
    <name evidence="2" type="ORF">A9E74_00364</name>
</gene>
<name>A0A1E3GUV7_9GAMM</name>
<evidence type="ECO:0000313" key="3">
    <source>
        <dbReference type="Proteomes" id="UP000094379"/>
    </source>
</evidence>
<feature type="chain" id="PRO_5009128714" description="Lipoprotein" evidence="1">
    <location>
        <begin position="21"/>
        <end position="230"/>
    </location>
</feature>
<evidence type="ECO:0008006" key="4">
    <source>
        <dbReference type="Google" id="ProtNLM"/>
    </source>
</evidence>
<feature type="signal peptide" evidence="1">
    <location>
        <begin position="1"/>
        <end position="20"/>
    </location>
</feature>
<dbReference type="STRING" id="291169.A9E74_00364"/>
<dbReference type="PATRIC" id="fig|291169.3.peg.368"/>
<dbReference type="PROSITE" id="PS51257">
    <property type="entry name" value="PROKAR_LIPOPROTEIN"/>
    <property type="match status" value="1"/>
</dbReference>
<comment type="caution">
    <text evidence="2">The sequence shown here is derived from an EMBL/GenBank/DDBJ whole genome shotgun (WGS) entry which is preliminary data.</text>
</comment>
<sequence length="230" mass="26322">MRWPKLLLIGSVLFIFTGCAADPNYKPVTVSSLAKSQIDEVIELHQQRLMQDLKTLTIKLYQRNPSQRHDRHMRTLEDSVARLFIYPANVGFANWDGFEATEIIRLALTEDYDGDRVLAFTVGMRRMLMASYNDQTEFYYLSSVDQQKLYNSARNIEIAAWMLAEKRDANGKRLLLSDSLQNESRNLSFQRIIGGMIATQDNLAAIMAQKNGRMVKTVMVQAASMMFLPI</sequence>
<protein>
    <recommendedName>
        <fullName evidence="4">Lipoprotein</fullName>
    </recommendedName>
</protein>
<reference evidence="2 3" key="1">
    <citation type="submission" date="2016-07" db="EMBL/GenBank/DDBJ databases">
        <title>Draft Genome Sequence of Methylophaga muralis Bur 1.</title>
        <authorList>
            <person name="Vasilenko O.V."/>
            <person name="Doronina N.V."/>
            <person name="Shmareva M.N."/>
            <person name="Tarlachkov S.V."/>
            <person name="Mustakhimov I."/>
            <person name="Trotsenko Y.A."/>
        </authorList>
    </citation>
    <scope>NUCLEOTIDE SEQUENCE [LARGE SCALE GENOMIC DNA]</scope>
    <source>
        <strain evidence="2 3">Bur 1</strain>
    </source>
</reference>